<evidence type="ECO:0008006" key="4">
    <source>
        <dbReference type="Google" id="ProtNLM"/>
    </source>
</evidence>
<dbReference type="GO" id="GO:0004721">
    <property type="term" value="F:phosphoprotein phosphatase activity"/>
    <property type="evidence" value="ECO:0007669"/>
    <property type="project" value="InterPro"/>
</dbReference>
<evidence type="ECO:0000256" key="1">
    <source>
        <dbReference type="SAM" id="MobiDB-lite"/>
    </source>
</evidence>
<dbReference type="GeneID" id="5889357"/>
<dbReference type="Gene3D" id="3.90.190.10">
    <property type="entry name" value="Protein tyrosine phosphatase superfamily"/>
    <property type="match status" value="2"/>
</dbReference>
<dbReference type="GO" id="GO:0016791">
    <property type="term" value="F:phosphatase activity"/>
    <property type="evidence" value="ECO:0000318"/>
    <property type="project" value="GO_Central"/>
</dbReference>
<dbReference type="InterPro" id="IPR026893">
    <property type="entry name" value="Tyr/Ser_Pase_IphP-type"/>
</dbReference>
<dbReference type="EMBL" id="CH991546">
    <property type="protein sequence ID" value="EDQ90854.1"/>
    <property type="molecule type" value="Genomic_DNA"/>
</dbReference>
<dbReference type="InParanoid" id="A9UV91"/>
<dbReference type="AlphaFoldDB" id="A9UV91"/>
<feature type="region of interest" description="Disordered" evidence="1">
    <location>
        <begin position="142"/>
        <end position="168"/>
    </location>
</feature>
<dbReference type="FunFam" id="3.90.190.10:FF:000366">
    <property type="entry name" value="Predicted protein"/>
    <property type="match status" value="1"/>
</dbReference>
<dbReference type="InterPro" id="IPR016130">
    <property type="entry name" value="Tyr_Pase_AS"/>
</dbReference>
<dbReference type="Proteomes" id="UP000001357">
    <property type="component" value="Unassembled WGS sequence"/>
</dbReference>
<gene>
    <name evidence="2" type="ORF">MONBRDRAFT_23929</name>
</gene>
<dbReference type="Pfam" id="PF13350">
    <property type="entry name" value="Y_phosphatase3"/>
    <property type="match status" value="2"/>
</dbReference>
<evidence type="ECO:0000313" key="3">
    <source>
        <dbReference type="Proteomes" id="UP000001357"/>
    </source>
</evidence>
<keyword evidence="3" id="KW-1185">Reference proteome</keyword>
<dbReference type="OMA" id="CFHGKDR"/>
<accession>A9UV91</accession>
<dbReference type="PROSITE" id="PS00383">
    <property type="entry name" value="TYR_PHOSPHATASE_1"/>
    <property type="match status" value="1"/>
</dbReference>
<dbReference type="SUPFAM" id="SSF52799">
    <property type="entry name" value="(Phosphotyrosine protein) phosphatases II"/>
    <property type="match status" value="2"/>
</dbReference>
<reference evidence="2 3" key="1">
    <citation type="journal article" date="2008" name="Nature">
        <title>The genome of the choanoflagellate Monosiga brevicollis and the origin of metazoans.</title>
        <authorList>
            <consortium name="JGI Sequencing"/>
            <person name="King N."/>
            <person name="Westbrook M.J."/>
            <person name="Young S.L."/>
            <person name="Kuo A."/>
            <person name="Abedin M."/>
            <person name="Chapman J."/>
            <person name="Fairclough S."/>
            <person name="Hellsten U."/>
            <person name="Isogai Y."/>
            <person name="Letunic I."/>
            <person name="Marr M."/>
            <person name="Pincus D."/>
            <person name="Putnam N."/>
            <person name="Rokas A."/>
            <person name="Wright K.J."/>
            <person name="Zuzow R."/>
            <person name="Dirks W."/>
            <person name="Good M."/>
            <person name="Goodstein D."/>
            <person name="Lemons D."/>
            <person name="Li W."/>
            <person name="Lyons J.B."/>
            <person name="Morris A."/>
            <person name="Nichols S."/>
            <person name="Richter D.J."/>
            <person name="Salamov A."/>
            <person name="Bork P."/>
            <person name="Lim W.A."/>
            <person name="Manning G."/>
            <person name="Miller W.T."/>
            <person name="McGinnis W."/>
            <person name="Shapiro H."/>
            <person name="Tjian R."/>
            <person name="Grigoriev I.V."/>
            <person name="Rokhsar D."/>
        </authorList>
    </citation>
    <scope>NUCLEOTIDE SEQUENCE [LARGE SCALE GENOMIC DNA]</scope>
    <source>
        <strain evidence="3">MX1 / ATCC 50154</strain>
    </source>
</reference>
<dbReference type="PANTHER" id="PTHR31126:SF1">
    <property type="entry name" value="TYROSINE SPECIFIC PROTEIN PHOSPHATASES DOMAIN-CONTAINING PROTEIN"/>
    <property type="match status" value="1"/>
</dbReference>
<dbReference type="STRING" id="81824.A9UV91"/>
<organism evidence="2 3">
    <name type="scientific">Monosiga brevicollis</name>
    <name type="common">Choanoflagellate</name>
    <dbReference type="NCBI Taxonomy" id="81824"/>
    <lineage>
        <taxon>Eukaryota</taxon>
        <taxon>Choanoflagellata</taxon>
        <taxon>Craspedida</taxon>
        <taxon>Salpingoecidae</taxon>
        <taxon>Monosiga</taxon>
    </lineage>
</organism>
<dbReference type="PANTHER" id="PTHR31126">
    <property type="entry name" value="TYROSINE-PROTEIN PHOSPHATASE"/>
    <property type="match status" value="1"/>
</dbReference>
<dbReference type="KEGG" id="mbr:MONBRDRAFT_23929"/>
<proteinExistence type="predicted"/>
<dbReference type="FunFam" id="3.90.190.10:FF:000266">
    <property type="entry name" value="Predicted protein"/>
    <property type="match status" value="1"/>
</dbReference>
<name>A9UV91_MONBE</name>
<dbReference type="InterPro" id="IPR029021">
    <property type="entry name" value="Prot-tyrosine_phosphatase-like"/>
</dbReference>
<evidence type="ECO:0000313" key="2">
    <source>
        <dbReference type="EMBL" id="EDQ90854.1"/>
    </source>
</evidence>
<protein>
    <recommendedName>
        <fullName evidence="4">Tyrosine specific protein phosphatases domain-containing protein</fullName>
    </recommendedName>
</protein>
<sequence>MADFEEYKRRVEAQDPFATFVNFRDLSVLDTRIKPHRFYRSATPSTLTSEDVVVLLEQLGVKTIIDLRDRSEAEHDPGDRLVQHCFGIAPQAHEVIVDRLEALDDPQTFQAHLEGLEVAPMDKPHEHHHHLPHLRHLRHLRHGSKSHGHEDVESSADPSGPVLDQETPAEQARVVRATYHHTPEARQPIEELAHGDWAASRESSPSSPTDSPDDIEEVDLQLCHDLDERTRAESPQQVHNEAMRVQNEFGTKARLKYFLPLAERSVMTRALLSEVTWYDKLYVGAKYTLGLAVNSEYKEEAKNHMITKFNDMGLIGLNRIILKYSRHMLCRGLKIVATQAHHPVLVHCFHGKDRTGLLVALVLSILKVPRESIIMDYHYSERFGSSEQGRAHFAKVPQLNADTWCLAPTEVMRQTLDHLDQEYDGIEAYCDKIGFNDHWRARLRSALCDE</sequence>
<dbReference type="RefSeq" id="XP_001744151.1">
    <property type="nucleotide sequence ID" value="XM_001744099.1"/>
</dbReference>
<dbReference type="eggNOG" id="ENOG502S8V4">
    <property type="taxonomic scope" value="Eukaryota"/>
</dbReference>
<feature type="region of interest" description="Disordered" evidence="1">
    <location>
        <begin position="194"/>
        <end position="214"/>
    </location>
</feature>